<sequence>MSALHIVALSGLLFINAAVMAQDANPPQAAPAFGVGSEVSDYPKVDWVKGEPITKFDKDKIYIVELWATWCGPCKAAIPHLNELSKKFDGKVIVIGQGVFEDDKEAVEKFVKEKGDDMSYRVAFGGNEGSDIEKKWLKPANIRGIPESIVIQHNKVVWMTHPIDLSDAALQMLVDGRFTIEAAKAASPQEKFRELDKLIKDGKYEEATAKITNIRQIDPKNSEIHYYQLLLLQKQGKQEEALAYAKSLYEKDPKEGKSYYYDALNKAKDYKLLLKLTAADLQEKPGDVATILTRYKAFVAQNDDKGGADLIRTAVATVDDKSVSTLALIDRYVPDVKPGPETAAEILKAGQQTLAKTPDNFGVALTVATGLWDKDQTAAKKVMSQCGEAMKANPKSAKYSGVAEKIVASLDKGTFPTDEQIGAWYQELSK</sequence>
<dbReference type="InterPro" id="IPR011990">
    <property type="entry name" value="TPR-like_helical_dom_sf"/>
</dbReference>
<gene>
    <name evidence="3" type="ORF">ABR189_22240</name>
</gene>
<evidence type="ECO:0000313" key="4">
    <source>
        <dbReference type="Proteomes" id="UP001549749"/>
    </source>
</evidence>
<dbReference type="PANTHER" id="PTHR42852">
    <property type="entry name" value="THIOL:DISULFIDE INTERCHANGE PROTEIN DSBE"/>
    <property type="match status" value="1"/>
</dbReference>
<feature type="domain" description="Thioredoxin" evidence="2">
    <location>
        <begin position="19"/>
        <end position="179"/>
    </location>
</feature>
<dbReference type="PROSITE" id="PS51352">
    <property type="entry name" value="THIOREDOXIN_2"/>
    <property type="match status" value="1"/>
</dbReference>
<comment type="caution">
    <text evidence="3">The sequence shown here is derived from an EMBL/GenBank/DDBJ whole genome shotgun (WGS) entry which is preliminary data.</text>
</comment>
<dbReference type="InterPro" id="IPR050553">
    <property type="entry name" value="Thioredoxin_ResA/DsbE_sf"/>
</dbReference>
<proteinExistence type="predicted"/>
<evidence type="ECO:0000259" key="2">
    <source>
        <dbReference type="PROSITE" id="PS51352"/>
    </source>
</evidence>
<dbReference type="InterPro" id="IPR036249">
    <property type="entry name" value="Thioredoxin-like_sf"/>
</dbReference>
<dbReference type="InterPro" id="IPR013766">
    <property type="entry name" value="Thioredoxin_domain"/>
</dbReference>
<keyword evidence="1" id="KW-0732">Signal</keyword>
<keyword evidence="4" id="KW-1185">Reference proteome</keyword>
<dbReference type="CDD" id="cd02966">
    <property type="entry name" value="TlpA_like_family"/>
    <property type="match status" value="1"/>
</dbReference>
<feature type="signal peptide" evidence="1">
    <location>
        <begin position="1"/>
        <end position="21"/>
    </location>
</feature>
<organism evidence="3 4">
    <name type="scientific">Chitinophaga defluvii</name>
    <dbReference type="NCBI Taxonomy" id="3163343"/>
    <lineage>
        <taxon>Bacteria</taxon>
        <taxon>Pseudomonadati</taxon>
        <taxon>Bacteroidota</taxon>
        <taxon>Chitinophagia</taxon>
        <taxon>Chitinophagales</taxon>
        <taxon>Chitinophagaceae</taxon>
        <taxon>Chitinophaga</taxon>
    </lineage>
</organism>
<accession>A0ABV2TAQ9</accession>
<reference evidence="3 4" key="1">
    <citation type="submission" date="2024-06" db="EMBL/GenBank/DDBJ databases">
        <title>Chitinophaga defluvii sp. nov., isolated from municipal sewage.</title>
        <authorList>
            <person name="Zhang L."/>
        </authorList>
    </citation>
    <scope>NUCLEOTIDE SEQUENCE [LARGE SCALE GENOMIC DNA]</scope>
    <source>
        <strain evidence="3 4">H8</strain>
    </source>
</reference>
<dbReference type="Pfam" id="PF00085">
    <property type="entry name" value="Thioredoxin"/>
    <property type="match status" value="1"/>
</dbReference>
<dbReference type="Proteomes" id="UP001549749">
    <property type="component" value="Unassembled WGS sequence"/>
</dbReference>
<name>A0ABV2TAQ9_9BACT</name>
<dbReference type="RefSeq" id="WP_354662687.1">
    <property type="nucleotide sequence ID" value="NZ_JBEXAC010000002.1"/>
</dbReference>
<evidence type="ECO:0000313" key="3">
    <source>
        <dbReference type="EMBL" id="MET7000127.1"/>
    </source>
</evidence>
<dbReference type="SUPFAM" id="SSF52833">
    <property type="entry name" value="Thioredoxin-like"/>
    <property type="match status" value="1"/>
</dbReference>
<dbReference type="EMBL" id="JBEXAC010000002">
    <property type="protein sequence ID" value="MET7000127.1"/>
    <property type="molecule type" value="Genomic_DNA"/>
</dbReference>
<feature type="chain" id="PRO_5046082664" evidence="1">
    <location>
        <begin position="22"/>
        <end position="430"/>
    </location>
</feature>
<dbReference type="SUPFAM" id="SSF48452">
    <property type="entry name" value="TPR-like"/>
    <property type="match status" value="1"/>
</dbReference>
<dbReference type="PANTHER" id="PTHR42852:SF18">
    <property type="entry name" value="CHROMOSOME UNDETERMINED SCAFFOLD_47, WHOLE GENOME SHOTGUN SEQUENCE"/>
    <property type="match status" value="1"/>
</dbReference>
<evidence type="ECO:0000256" key="1">
    <source>
        <dbReference type="SAM" id="SignalP"/>
    </source>
</evidence>
<dbReference type="Gene3D" id="3.40.30.10">
    <property type="entry name" value="Glutaredoxin"/>
    <property type="match status" value="1"/>
</dbReference>
<protein>
    <submittedName>
        <fullName evidence="3">Thioredoxin domain-containing protein</fullName>
    </submittedName>
</protein>
<dbReference type="Gene3D" id="1.25.40.10">
    <property type="entry name" value="Tetratricopeptide repeat domain"/>
    <property type="match status" value="1"/>
</dbReference>